<evidence type="ECO:0008006" key="4">
    <source>
        <dbReference type="Google" id="ProtNLM"/>
    </source>
</evidence>
<gene>
    <name evidence="2" type="ORF">BatF92_20480</name>
</gene>
<name>A0A679HGJ6_BACT4</name>
<evidence type="ECO:0000313" key="3">
    <source>
        <dbReference type="Proteomes" id="UP000500882"/>
    </source>
</evidence>
<dbReference type="CDD" id="cd13120">
    <property type="entry name" value="BF2867_like_N"/>
    <property type="match status" value="1"/>
</dbReference>
<dbReference type="Proteomes" id="UP000500882">
    <property type="component" value="Chromosome"/>
</dbReference>
<evidence type="ECO:0000256" key="1">
    <source>
        <dbReference type="SAM" id="SignalP"/>
    </source>
</evidence>
<reference evidence="2 3" key="1">
    <citation type="submission" date="2020-02" db="EMBL/GenBank/DDBJ databases">
        <title>Whole-genome sequencing and comparative analysis of the genomes of Bacteroides thetaiotaomicron and Escherichia coli isolated from a healthy resident in Vietnam.</title>
        <authorList>
            <person name="Mohsin M."/>
            <person name="Tanaka K."/>
            <person name="Kawahara R."/>
            <person name="Kondo S."/>
            <person name="Noguchi H."/>
            <person name="Motooka D."/>
            <person name="Nakamura S."/>
            <person name="Khong D.T."/>
            <person name="Nguyen T.N."/>
            <person name="Tran H.T."/>
            <person name="Yamamoto Y."/>
        </authorList>
    </citation>
    <scope>NUCLEOTIDE SEQUENCE [LARGE SCALE GENOMIC DNA]</scope>
    <source>
        <strain evidence="2 3">F9-2</strain>
    </source>
</reference>
<keyword evidence="1" id="KW-0732">Signal</keyword>
<proteinExistence type="predicted"/>
<protein>
    <recommendedName>
        <fullName evidence="4">Fimbrillin family protein</fullName>
    </recommendedName>
</protein>
<feature type="signal peptide" evidence="1">
    <location>
        <begin position="1"/>
        <end position="24"/>
    </location>
</feature>
<sequence>MKSMKKSLLHVAFAALLLVGCAQNEITDISPDAAPPVGFKVFTDAQTRGLITNGGASSVNATGIQTTGFGVFAYYTGQSTWASAAANTAPNFMYNQKVAYSASEWGYTPVKYWPNTEGDKISFFAYAPHSTTTKSGIDITPTTTSTKGAPTMRFTLQTAPADMVDLVATNATQTGDDKTIDVEKKTSKVSFKLKHVLTRASFKAKLDASLTATAQTHVIVTGIRILGTEKRDATNTGNSVAANAASKFYSAATYQWSDGTWASVPAPTVQAAPYELKAIMPLASKTDISAKYTTQGIELPQAGTEIALLNTNQYLFLIPPHDATTPTGITAPTDVRMQIDYDILTVDASLAEGHSVTSATATVSLPNGTLKRASAYNFTFTVGLEKVQVSASVEDWATETGVYVPSADATNVATIITAIGTLNTAKGNDKNCNYFVINCTGGSYGSINLASATVTNFKSGDRIELNFTSAPGISGITLPTGWKADKTTLSVVGKIILKKD</sequence>
<accession>A0A679HGJ6</accession>
<feature type="chain" id="PRO_5025636012" description="Fimbrillin family protein" evidence="1">
    <location>
        <begin position="25"/>
        <end position="500"/>
    </location>
</feature>
<evidence type="ECO:0000313" key="2">
    <source>
        <dbReference type="EMBL" id="BCA50106.1"/>
    </source>
</evidence>
<organism evidence="2 3">
    <name type="scientific">Bacteroides thetaiotaomicron</name>
    <dbReference type="NCBI Taxonomy" id="818"/>
    <lineage>
        <taxon>Bacteria</taxon>
        <taxon>Pseudomonadati</taxon>
        <taxon>Bacteroidota</taxon>
        <taxon>Bacteroidia</taxon>
        <taxon>Bacteroidales</taxon>
        <taxon>Bacteroidaceae</taxon>
        <taxon>Bacteroides</taxon>
    </lineage>
</organism>
<dbReference type="Gene3D" id="2.60.40.2620">
    <property type="entry name" value="Fimbrillin-like"/>
    <property type="match status" value="1"/>
</dbReference>
<dbReference type="EMBL" id="AP022660">
    <property type="protein sequence ID" value="BCA50106.1"/>
    <property type="molecule type" value="Genomic_DNA"/>
</dbReference>
<dbReference type="PROSITE" id="PS51257">
    <property type="entry name" value="PROKAR_LIPOPROTEIN"/>
    <property type="match status" value="1"/>
</dbReference>
<dbReference type="AlphaFoldDB" id="A0A679HGJ6"/>
<dbReference type="InterPro" id="IPR042278">
    <property type="entry name" value="Mfa-like_1_N"/>
</dbReference>